<protein>
    <submittedName>
        <fullName evidence="2">Regulatory protein cox</fullName>
    </submittedName>
</protein>
<dbReference type="Proteomes" id="UP000224871">
    <property type="component" value="Unassembled WGS sequence"/>
</dbReference>
<dbReference type="EMBL" id="NIBU01000002">
    <property type="protein sequence ID" value="PHM38557.1"/>
    <property type="molecule type" value="Genomic_DNA"/>
</dbReference>
<gene>
    <name evidence="2" type="primary">cox</name>
    <name evidence="1" type="ORF">Xinn_00254</name>
    <name evidence="2" type="ORF">XIS1_1190034</name>
</gene>
<evidence type="ECO:0000313" key="2">
    <source>
        <dbReference type="EMBL" id="SIP71555.1"/>
    </source>
</evidence>
<reference evidence="2" key="2">
    <citation type="submission" date="2016-12" db="EMBL/GenBank/DDBJ databases">
        <authorList>
            <person name="Song W.-J."/>
            <person name="Kurnit D.M."/>
        </authorList>
    </citation>
    <scope>NUCLEOTIDE SEQUENCE [LARGE SCALE GENOMIC DNA]</scope>
    <source>
        <strain evidence="2">HGB1681</strain>
    </source>
</reference>
<organism evidence="2 3">
    <name type="scientific">Xenorhabdus innexi</name>
    <dbReference type="NCBI Taxonomy" id="290109"/>
    <lineage>
        <taxon>Bacteria</taxon>
        <taxon>Pseudomonadati</taxon>
        <taxon>Pseudomonadota</taxon>
        <taxon>Gammaproteobacteria</taxon>
        <taxon>Enterobacterales</taxon>
        <taxon>Morganellaceae</taxon>
        <taxon>Xenorhabdus</taxon>
    </lineage>
</organism>
<reference evidence="3" key="1">
    <citation type="submission" date="2016-12" db="EMBL/GenBank/DDBJ databases">
        <authorList>
            <person name="Gaudriault S."/>
        </authorList>
    </citation>
    <scope>NUCLEOTIDE SEQUENCE [LARGE SCALE GENOMIC DNA]</scope>
    <source>
        <strain evidence="3">HGB1681 (deposited as PTA-6826 in the American Type Culture Collection)</strain>
    </source>
</reference>
<evidence type="ECO:0000313" key="4">
    <source>
        <dbReference type="Proteomes" id="UP000224871"/>
    </source>
</evidence>
<keyword evidence="4" id="KW-1185">Reference proteome</keyword>
<dbReference type="Gene3D" id="6.10.200.10">
    <property type="entry name" value="Regulatory phage protein Cox"/>
    <property type="match status" value="1"/>
</dbReference>
<accession>A0A1N6MRT4</accession>
<proteinExistence type="predicted"/>
<dbReference type="AlphaFoldDB" id="A0A1N6MRT4"/>
<dbReference type="Proteomes" id="UP000196435">
    <property type="component" value="Unassembled WGS sequence"/>
</dbReference>
<dbReference type="InterPro" id="IPR038147">
    <property type="entry name" value="Cox_sf"/>
</dbReference>
<dbReference type="InterPro" id="IPR019679">
    <property type="entry name" value="Phage_P2_Cox"/>
</dbReference>
<dbReference type="OrthoDB" id="6494242at2"/>
<dbReference type="Pfam" id="PF10743">
    <property type="entry name" value="Phage_Cox"/>
    <property type="match status" value="1"/>
</dbReference>
<dbReference type="EMBL" id="FTLG01000023">
    <property type="protein sequence ID" value="SIP71555.1"/>
    <property type="molecule type" value="Genomic_DNA"/>
</dbReference>
<reference evidence="1 4" key="3">
    <citation type="journal article" date="2017" name="Nat. Microbiol.">
        <title>Natural product diversity associated with the nematode symbionts Photorhabdus and Xenorhabdus.</title>
        <authorList>
            <person name="Tobias N.J."/>
            <person name="Wolff H."/>
            <person name="Djahanschiri B."/>
            <person name="Grundmann F."/>
            <person name="Kronenwerth M."/>
            <person name="Shi Y.M."/>
            <person name="Simonyi S."/>
            <person name="Grun P."/>
            <person name="Shapiro-Ilan D."/>
            <person name="Pidot S.J."/>
            <person name="Stinear T.P."/>
            <person name="Ebersberger I."/>
            <person name="Bode H.B."/>
        </authorList>
    </citation>
    <scope>NUCLEOTIDE SEQUENCE [LARGE SCALE GENOMIC DNA]</scope>
    <source>
        <strain evidence="1 4">DSM 16336</strain>
    </source>
</reference>
<dbReference type="RefSeq" id="WP_086954925.1">
    <property type="nucleotide sequence ID" value="NZ_CAWNQC010000112.1"/>
</dbReference>
<name>A0A1N6MRT4_9GAMM</name>
<evidence type="ECO:0000313" key="1">
    <source>
        <dbReference type="EMBL" id="PHM38557.1"/>
    </source>
</evidence>
<evidence type="ECO:0000313" key="3">
    <source>
        <dbReference type="Proteomes" id="UP000196435"/>
    </source>
</evidence>
<sequence length="100" mass="11528">MLEKNPDGYMQVYYPVDAVPYQKFADLIGKTHGAVKGMVDKGKLPTVFWQNPDVKEIGGMPAKVRGENWVYIPEFNRGMRDAFLNRPKEQRDAWLLWVGL</sequence>